<dbReference type="InterPro" id="IPR014325">
    <property type="entry name" value="RNA_pol_sigma-E_actinobac"/>
</dbReference>
<evidence type="ECO:0000313" key="7">
    <source>
        <dbReference type="EMBL" id="GAA2062334.1"/>
    </source>
</evidence>
<protein>
    <recommendedName>
        <fullName evidence="6">HTH luxR-type domain-containing protein</fullName>
    </recommendedName>
</protein>
<keyword evidence="5" id="KW-0804">Transcription</keyword>
<reference evidence="7 8" key="1">
    <citation type="journal article" date="2019" name="Int. J. Syst. Evol. Microbiol.">
        <title>The Global Catalogue of Microorganisms (GCM) 10K type strain sequencing project: providing services to taxonomists for standard genome sequencing and annotation.</title>
        <authorList>
            <consortium name="The Broad Institute Genomics Platform"/>
            <consortium name="The Broad Institute Genome Sequencing Center for Infectious Disease"/>
            <person name="Wu L."/>
            <person name="Ma J."/>
        </authorList>
    </citation>
    <scope>NUCLEOTIDE SEQUENCE [LARGE SCALE GENOMIC DNA]</scope>
    <source>
        <strain evidence="7 8">JCM 16014</strain>
    </source>
</reference>
<dbReference type="EMBL" id="BAAAQN010000087">
    <property type="protein sequence ID" value="GAA2062334.1"/>
    <property type="molecule type" value="Genomic_DNA"/>
</dbReference>
<keyword evidence="2" id="KW-0805">Transcription regulation</keyword>
<keyword evidence="8" id="KW-1185">Reference proteome</keyword>
<dbReference type="InterPro" id="IPR007627">
    <property type="entry name" value="RNA_pol_sigma70_r2"/>
</dbReference>
<keyword evidence="4" id="KW-0238">DNA-binding</keyword>
<sequence length="218" mass="24260">MVTLCLDLGGSQEVLRIGLLHGCDTAGTKHGTVAATLLLMTAYAPDAIGARDDFSEYVAARRSTLLRAACQLTPNPADAEDLLQEGLVKVYGAWNRIADKRVAHAYVRRTMSNHQISQWRRHRVEEYPSSDDLPDAAVWDLDTERVELRTVLHRALAALPHRDRQVLALRYYGSYTDSEIAERLGMSVGTVKSTLWRALRKLRENGAVRTLHADLVAA</sequence>
<dbReference type="InterPro" id="IPR014284">
    <property type="entry name" value="RNA_pol_sigma-70_dom"/>
</dbReference>
<evidence type="ECO:0000256" key="3">
    <source>
        <dbReference type="ARBA" id="ARBA00023082"/>
    </source>
</evidence>
<dbReference type="PANTHER" id="PTHR43133:SF50">
    <property type="entry name" value="ECF RNA POLYMERASE SIGMA FACTOR SIGM"/>
    <property type="match status" value="1"/>
</dbReference>
<feature type="domain" description="HTH luxR-type" evidence="6">
    <location>
        <begin position="156"/>
        <end position="217"/>
    </location>
</feature>
<dbReference type="SUPFAM" id="SSF88659">
    <property type="entry name" value="Sigma3 and sigma4 domains of RNA polymerase sigma factors"/>
    <property type="match status" value="1"/>
</dbReference>
<dbReference type="Pfam" id="PF04542">
    <property type="entry name" value="Sigma70_r2"/>
    <property type="match status" value="1"/>
</dbReference>
<dbReference type="Pfam" id="PF04545">
    <property type="entry name" value="Sigma70_r4"/>
    <property type="match status" value="1"/>
</dbReference>
<dbReference type="Proteomes" id="UP001500751">
    <property type="component" value="Unassembled WGS sequence"/>
</dbReference>
<dbReference type="InterPro" id="IPR013324">
    <property type="entry name" value="RNA_pol_sigma_r3/r4-like"/>
</dbReference>
<dbReference type="NCBIfam" id="TIGR02937">
    <property type="entry name" value="sigma70-ECF"/>
    <property type="match status" value="1"/>
</dbReference>
<evidence type="ECO:0000313" key="8">
    <source>
        <dbReference type="Proteomes" id="UP001500751"/>
    </source>
</evidence>
<evidence type="ECO:0000259" key="6">
    <source>
        <dbReference type="SMART" id="SM00421"/>
    </source>
</evidence>
<evidence type="ECO:0000256" key="2">
    <source>
        <dbReference type="ARBA" id="ARBA00023015"/>
    </source>
</evidence>
<dbReference type="InterPro" id="IPR039425">
    <property type="entry name" value="RNA_pol_sigma-70-like"/>
</dbReference>
<dbReference type="NCBIfam" id="TIGR02983">
    <property type="entry name" value="SigE-fam_strep"/>
    <property type="match status" value="1"/>
</dbReference>
<dbReference type="Gene3D" id="1.10.1740.10">
    <property type="match status" value="1"/>
</dbReference>
<dbReference type="InterPro" id="IPR013325">
    <property type="entry name" value="RNA_pol_sigma_r2"/>
</dbReference>
<evidence type="ECO:0000256" key="4">
    <source>
        <dbReference type="ARBA" id="ARBA00023125"/>
    </source>
</evidence>
<dbReference type="InterPro" id="IPR000792">
    <property type="entry name" value="Tscrpt_reg_LuxR_C"/>
</dbReference>
<proteinExistence type="inferred from homology"/>
<gene>
    <name evidence="7" type="ORF">GCM10009839_86820</name>
</gene>
<comment type="similarity">
    <text evidence="1">Belongs to the sigma-70 factor family. ECF subfamily.</text>
</comment>
<dbReference type="CDD" id="cd06171">
    <property type="entry name" value="Sigma70_r4"/>
    <property type="match status" value="1"/>
</dbReference>
<comment type="caution">
    <text evidence="7">The sequence shown here is derived from an EMBL/GenBank/DDBJ whole genome shotgun (WGS) entry which is preliminary data.</text>
</comment>
<name>A0ABN2VH42_9ACTN</name>
<dbReference type="InterPro" id="IPR007630">
    <property type="entry name" value="RNA_pol_sigma70_r4"/>
</dbReference>
<dbReference type="SUPFAM" id="SSF88946">
    <property type="entry name" value="Sigma2 domain of RNA polymerase sigma factors"/>
    <property type="match status" value="1"/>
</dbReference>
<evidence type="ECO:0000256" key="5">
    <source>
        <dbReference type="ARBA" id="ARBA00023163"/>
    </source>
</evidence>
<dbReference type="SMART" id="SM00421">
    <property type="entry name" value="HTH_LUXR"/>
    <property type="match status" value="1"/>
</dbReference>
<evidence type="ECO:0000256" key="1">
    <source>
        <dbReference type="ARBA" id="ARBA00010641"/>
    </source>
</evidence>
<keyword evidence="3" id="KW-0731">Sigma factor</keyword>
<accession>A0ABN2VH42</accession>
<dbReference type="Gene3D" id="1.10.10.10">
    <property type="entry name" value="Winged helix-like DNA-binding domain superfamily/Winged helix DNA-binding domain"/>
    <property type="match status" value="1"/>
</dbReference>
<dbReference type="PANTHER" id="PTHR43133">
    <property type="entry name" value="RNA POLYMERASE ECF-TYPE SIGMA FACTO"/>
    <property type="match status" value="1"/>
</dbReference>
<dbReference type="InterPro" id="IPR036388">
    <property type="entry name" value="WH-like_DNA-bd_sf"/>
</dbReference>
<organism evidence="7 8">
    <name type="scientific">Catenulispora yoronensis</name>
    <dbReference type="NCBI Taxonomy" id="450799"/>
    <lineage>
        <taxon>Bacteria</taxon>
        <taxon>Bacillati</taxon>
        <taxon>Actinomycetota</taxon>
        <taxon>Actinomycetes</taxon>
        <taxon>Catenulisporales</taxon>
        <taxon>Catenulisporaceae</taxon>
        <taxon>Catenulispora</taxon>
    </lineage>
</organism>